<dbReference type="EMBL" id="JAATJL010000001">
    <property type="protein sequence ID" value="NJC23029.1"/>
    <property type="molecule type" value="Genomic_DNA"/>
</dbReference>
<evidence type="ECO:0000313" key="2">
    <source>
        <dbReference type="Proteomes" id="UP000547458"/>
    </source>
</evidence>
<accession>A0A846RPM1</accession>
<dbReference type="Proteomes" id="UP000547458">
    <property type="component" value="Unassembled WGS sequence"/>
</dbReference>
<sequence length="191" mass="21553">MRTSPSMCFALYLRDCAGLGVIGQPAVSPVKPSVHCTDPRQAVHAVGGMTALRVEWEAWWYELVAGRGNGHRVPTPPEFPELQAMPALQQLTHAHYGTALTWTEEYDAAHRERERSRMARGARLDVGELVRERELELGRAARNFTLDIVELPLSETRAWFVEPDMLLVSEDLHDDETAFRSYVQPVVEFIA</sequence>
<protein>
    <submittedName>
        <fullName evidence="1">Uncharacterized protein</fullName>
    </submittedName>
</protein>
<gene>
    <name evidence="1" type="ORF">BJ994_002105</name>
</gene>
<evidence type="ECO:0000313" key="1">
    <source>
        <dbReference type="EMBL" id="NJC23029.1"/>
    </source>
</evidence>
<proteinExistence type="predicted"/>
<comment type="caution">
    <text evidence="1">The sequence shown here is derived from an EMBL/GenBank/DDBJ whole genome shotgun (WGS) entry which is preliminary data.</text>
</comment>
<organism evidence="1 2">
    <name type="scientific">Arthrobacter pigmenti</name>
    <dbReference type="NCBI Taxonomy" id="271432"/>
    <lineage>
        <taxon>Bacteria</taxon>
        <taxon>Bacillati</taxon>
        <taxon>Actinomycetota</taxon>
        <taxon>Actinomycetes</taxon>
        <taxon>Micrococcales</taxon>
        <taxon>Micrococcaceae</taxon>
        <taxon>Arthrobacter</taxon>
    </lineage>
</organism>
<name>A0A846RPM1_9MICC</name>
<dbReference type="AlphaFoldDB" id="A0A846RPM1"/>
<keyword evidence="2" id="KW-1185">Reference proteome</keyword>
<reference evidence="1 2" key="1">
    <citation type="submission" date="2020-03" db="EMBL/GenBank/DDBJ databases">
        <title>Sequencing the genomes of 1000 actinobacteria strains.</title>
        <authorList>
            <person name="Klenk H.-P."/>
        </authorList>
    </citation>
    <scope>NUCLEOTIDE SEQUENCE [LARGE SCALE GENOMIC DNA]</scope>
    <source>
        <strain evidence="1 2">DSM 16403</strain>
    </source>
</reference>